<gene>
    <name evidence="2" type="ORF">Tci_638303</name>
</gene>
<dbReference type="EMBL" id="BKCJ010464458">
    <property type="protein sequence ID" value="GFA66331.1"/>
    <property type="molecule type" value="Genomic_DNA"/>
</dbReference>
<accession>A0A699K276</accession>
<sequence>LLASFQDLEHEGGDTRIARRHEIQGKMFKDQDSRSQRMAVEWRLEDGDSGDDVDGGGGVRWWQWCCATAAGVIMMVLAVWWWRCVDGDGAW</sequence>
<dbReference type="AlphaFoldDB" id="A0A699K276"/>
<comment type="caution">
    <text evidence="2">The sequence shown here is derived from an EMBL/GenBank/DDBJ whole genome shotgun (WGS) entry which is preliminary data.</text>
</comment>
<evidence type="ECO:0000256" key="1">
    <source>
        <dbReference type="SAM" id="Phobius"/>
    </source>
</evidence>
<keyword evidence="1" id="KW-0472">Membrane</keyword>
<protein>
    <submittedName>
        <fullName evidence="2">Uncharacterized protein</fullName>
    </submittedName>
</protein>
<reference evidence="2" key="1">
    <citation type="journal article" date="2019" name="Sci. Rep.">
        <title>Draft genome of Tanacetum cinerariifolium, the natural source of mosquito coil.</title>
        <authorList>
            <person name="Yamashiro T."/>
            <person name="Shiraishi A."/>
            <person name="Satake H."/>
            <person name="Nakayama K."/>
        </authorList>
    </citation>
    <scope>NUCLEOTIDE SEQUENCE</scope>
</reference>
<keyword evidence="1" id="KW-1133">Transmembrane helix</keyword>
<name>A0A699K276_TANCI</name>
<proteinExistence type="predicted"/>
<feature type="transmembrane region" description="Helical" evidence="1">
    <location>
        <begin position="61"/>
        <end position="82"/>
    </location>
</feature>
<keyword evidence="1" id="KW-0812">Transmembrane</keyword>
<feature type="non-terminal residue" evidence="2">
    <location>
        <position position="1"/>
    </location>
</feature>
<organism evidence="2">
    <name type="scientific">Tanacetum cinerariifolium</name>
    <name type="common">Dalmatian daisy</name>
    <name type="synonym">Chrysanthemum cinerariifolium</name>
    <dbReference type="NCBI Taxonomy" id="118510"/>
    <lineage>
        <taxon>Eukaryota</taxon>
        <taxon>Viridiplantae</taxon>
        <taxon>Streptophyta</taxon>
        <taxon>Embryophyta</taxon>
        <taxon>Tracheophyta</taxon>
        <taxon>Spermatophyta</taxon>
        <taxon>Magnoliopsida</taxon>
        <taxon>eudicotyledons</taxon>
        <taxon>Gunneridae</taxon>
        <taxon>Pentapetalae</taxon>
        <taxon>asterids</taxon>
        <taxon>campanulids</taxon>
        <taxon>Asterales</taxon>
        <taxon>Asteraceae</taxon>
        <taxon>Asteroideae</taxon>
        <taxon>Anthemideae</taxon>
        <taxon>Anthemidinae</taxon>
        <taxon>Tanacetum</taxon>
    </lineage>
</organism>
<evidence type="ECO:0000313" key="2">
    <source>
        <dbReference type="EMBL" id="GFA66331.1"/>
    </source>
</evidence>